<dbReference type="EMBL" id="JABXYM010000001">
    <property type="protein sequence ID" value="MCR6096855.1"/>
    <property type="molecule type" value="Genomic_DNA"/>
</dbReference>
<gene>
    <name evidence="1" type="ORF">HXA33_09835</name>
</gene>
<dbReference type="Pfam" id="PF04883">
    <property type="entry name" value="HK97-gp10_like"/>
    <property type="match status" value="1"/>
</dbReference>
<dbReference type="NCBIfam" id="TIGR01725">
    <property type="entry name" value="phge_HK97_gp10"/>
    <property type="match status" value="1"/>
</dbReference>
<reference evidence="1" key="1">
    <citation type="submission" date="2020-06" db="EMBL/GenBank/DDBJ databases">
        <title>Insight into the genomes of haloalkaliphilic bacilli from Kenyan soda lakes.</title>
        <authorList>
            <person name="Mwirichia R."/>
            <person name="Villamizar G.C."/>
            <person name="Poehlein A."/>
            <person name="Mugweru J."/>
            <person name="Kipnyargis A."/>
            <person name="Kiplimo D."/>
            <person name="Orwa P."/>
            <person name="Daniel R."/>
        </authorList>
    </citation>
    <scope>NUCLEOTIDE SEQUENCE</scope>
    <source>
        <strain evidence="1">B1096_S55</strain>
    </source>
</reference>
<protein>
    <submittedName>
        <fullName evidence="1">HK97 gp10 family phage protein</fullName>
    </submittedName>
</protein>
<dbReference type="InterPro" id="IPR010064">
    <property type="entry name" value="HK97-gp10_tail"/>
</dbReference>
<evidence type="ECO:0000313" key="1">
    <source>
        <dbReference type="EMBL" id="MCR6096855.1"/>
    </source>
</evidence>
<dbReference type="AlphaFoldDB" id="A0A9Q4FXQ9"/>
<sequence length="107" mass="12125">MSFKYESNRKDVEKMLTQNELKALESIGVFVKGEGVNRAPYDTDNLRSSINYRVNNSDKTVTIGTPVEYAPYVEKGTSRQQAQPYLTPAVEDNKSAIQKIVESVMRF</sequence>
<keyword evidence="2" id="KW-1185">Reference proteome</keyword>
<accession>A0A9Q4FXQ9</accession>
<name>A0A9Q4FXQ9_SALAG</name>
<dbReference type="RefSeq" id="WP_257821342.1">
    <property type="nucleotide sequence ID" value="NZ_JABXYM010000001.1"/>
</dbReference>
<proteinExistence type="predicted"/>
<evidence type="ECO:0000313" key="2">
    <source>
        <dbReference type="Proteomes" id="UP001057753"/>
    </source>
</evidence>
<comment type="caution">
    <text evidence="1">The sequence shown here is derived from an EMBL/GenBank/DDBJ whole genome shotgun (WGS) entry which is preliminary data.</text>
</comment>
<dbReference type="Proteomes" id="UP001057753">
    <property type="component" value="Unassembled WGS sequence"/>
</dbReference>
<organism evidence="1 2">
    <name type="scientific">Salipaludibacillus agaradhaerens</name>
    <name type="common">Bacillus agaradhaerens</name>
    <dbReference type="NCBI Taxonomy" id="76935"/>
    <lineage>
        <taxon>Bacteria</taxon>
        <taxon>Bacillati</taxon>
        <taxon>Bacillota</taxon>
        <taxon>Bacilli</taxon>
        <taxon>Bacillales</taxon>
        <taxon>Bacillaceae</taxon>
    </lineage>
</organism>